<feature type="signal peptide" evidence="1">
    <location>
        <begin position="1"/>
        <end position="22"/>
    </location>
</feature>
<dbReference type="Pfam" id="PF11958">
    <property type="entry name" value="DUF3472"/>
    <property type="match status" value="1"/>
</dbReference>
<evidence type="ECO:0000313" key="3">
    <source>
        <dbReference type="Proteomes" id="UP000266118"/>
    </source>
</evidence>
<dbReference type="InterPro" id="IPR021862">
    <property type="entry name" value="DUF3472"/>
</dbReference>
<keyword evidence="3" id="KW-1185">Reference proteome</keyword>
<protein>
    <submittedName>
        <fullName evidence="2">DUF3472 domain-containing protein</fullName>
    </submittedName>
</protein>
<evidence type="ECO:0000313" key="2">
    <source>
        <dbReference type="EMBL" id="AYD48717.1"/>
    </source>
</evidence>
<dbReference type="EMBL" id="CP032489">
    <property type="protein sequence ID" value="AYD48717.1"/>
    <property type="molecule type" value="Genomic_DNA"/>
</dbReference>
<name>A0A386HS01_9BACT</name>
<sequence>MRKTITKILATTLGFAPLMVFAQSCPKWGPYLTAQFSDNTATADLLMDDVMIPANGNTQYTYTCAIQFGLGKSGGYCGLQNNNPTGEMVRPLNNIFSVWDYPNKIQIEAIYKDQQTFIGGFGNEGTGLHSHADFGWIPGSWYTQVVRRWYNGGDRTEVGYFIYDHRKKQWRHYVTFAVPEADAKLKPGISSFLENFADNTKHSRISYYKSYWMLTSDGNWEKPDTLMADAGEGYWNAEEYQKDGIKLTSCGPENIKRNKIEFPVTSSDRRPDNIESVHIYDLGAYYDKQKKQVYVNWSIDQANAPQLSYEVALYDNRVGEGDPLAIAKGTDPDLRSVLLNVDRLSTEAKTYFVILKLKDIFNQKGEEKVFALHDMKP</sequence>
<dbReference type="OrthoDB" id="1155193at2"/>
<proteinExistence type="predicted"/>
<evidence type="ECO:0000256" key="1">
    <source>
        <dbReference type="SAM" id="SignalP"/>
    </source>
</evidence>
<dbReference type="KEGG" id="ark:D6B99_14555"/>
<dbReference type="AlphaFoldDB" id="A0A386HS01"/>
<reference evidence="2 3" key="1">
    <citation type="submission" date="2018-09" db="EMBL/GenBank/DDBJ databases">
        <title>Arachidicoccus sp. nov., a bacterium isolated from soil.</title>
        <authorList>
            <person name="Weon H.-Y."/>
            <person name="Kwon S.-W."/>
            <person name="Lee S.A."/>
        </authorList>
    </citation>
    <scope>NUCLEOTIDE SEQUENCE [LARGE SCALE GENOMIC DNA]</scope>
    <source>
        <strain evidence="2 3">KIS59-12</strain>
    </source>
</reference>
<gene>
    <name evidence="2" type="ORF">D6B99_14555</name>
</gene>
<dbReference type="RefSeq" id="WP_119989736.1">
    <property type="nucleotide sequence ID" value="NZ_CP032489.1"/>
</dbReference>
<keyword evidence="1" id="KW-0732">Signal</keyword>
<accession>A0A386HS01</accession>
<organism evidence="2 3">
    <name type="scientific">Arachidicoccus soli</name>
    <dbReference type="NCBI Taxonomy" id="2341117"/>
    <lineage>
        <taxon>Bacteria</taxon>
        <taxon>Pseudomonadati</taxon>
        <taxon>Bacteroidota</taxon>
        <taxon>Chitinophagia</taxon>
        <taxon>Chitinophagales</taxon>
        <taxon>Chitinophagaceae</taxon>
        <taxon>Arachidicoccus</taxon>
    </lineage>
</organism>
<feature type="chain" id="PRO_5017360120" evidence="1">
    <location>
        <begin position="23"/>
        <end position="377"/>
    </location>
</feature>
<dbReference type="PROSITE" id="PS51257">
    <property type="entry name" value="PROKAR_LIPOPROTEIN"/>
    <property type="match status" value="1"/>
</dbReference>
<dbReference type="Proteomes" id="UP000266118">
    <property type="component" value="Chromosome"/>
</dbReference>